<feature type="signal peptide" evidence="1">
    <location>
        <begin position="1"/>
        <end position="20"/>
    </location>
</feature>
<evidence type="ECO:0000256" key="1">
    <source>
        <dbReference type="SAM" id="SignalP"/>
    </source>
</evidence>
<feature type="chain" id="PRO_5040370308" description="Cell wall galactomannoprotein" evidence="1">
    <location>
        <begin position="21"/>
        <end position="181"/>
    </location>
</feature>
<gene>
    <name evidence="2" type="ORF">EDB81DRAFT_879022</name>
</gene>
<dbReference type="AlphaFoldDB" id="A0A9P9JBP6"/>
<sequence>MQFKRFTVITGMLAISSVHAAVNMTDIIGDIGDIASLAGEIVTLCSNLDITTILTSAPKIVENIGQIVEIITSDAEAIGSDTNSTTTSLYSTSDETEACDGLQMFLESVGQVAGSVADNLDVVSNTPFSGAVSDIISSIKDGVDEFGSKILEIVPSCNETTSSYSLESVEASFNACLEKLS</sequence>
<name>A0A9P9JBP6_9HYPO</name>
<protein>
    <recommendedName>
        <fullName evidence="4">Cell wall galactomannoprotein</fullName>
    </recommendedName>
</protein>
<keyword evidence="3" id="KW-1185">Reference proteome</keyword>
<keyword evidence="1" id="KW-0732">Signal</keyword>
<dbReference type="EMBL" id="JAGMUV010000004">
    <property type="protein sequence ID" value="KAH7160674.1"/>
    <property type="molecule type" value="Genomic_DNA"/>
</dbReference>
<proteinExistence type="predicted"/>
<evidence type="ECO:0000313" key="3">
    <source>
        <dbReference type="Proteomes" id="UP000738349"/>
    </source>
</evidence>
<dbReference type="OrthoDB" id="5089392at2759"/>
<evidence type="ECO:0000313" key="2">
    <source>
        <dbReference type="EMBL" id="KAH7160674.1"/>
    </source>
</evidence>
<reference evidence="2" key="1">
    <citation type="journal article" date="2021" name="Nat. Commun.">
        <title>Genetic determinants of endophytism in the Arabidopsis root mycobiome.</title>
        <authorList>
            <person name="Mesny F."/>
            <person name="Miyauchi S."/>
            <person name="Thiergart T."/>
            <person name="Pickel B."/>
            <person name="Atanasova L."/>
            <person name="Karlsson M."/>
            <person name="Huettel B."/>
            <person name="Barry K.W."/>
            <person name="Haridas S."/>
            <person name="Chen C."/>
            <person name="Bauer D."/>
            <person name="Andreopoulos W."/>
            <person name="Pangilinan J."/>
            <person name="LaButti K."/>
            <person name="Riley R."/>
            <person name="Lipzen A."/>
            <person name="Clum A."/>
            <person name="Drula E."/>
            <person name="Henrissat B."/>
            <person name="Kohler A."/>
            <person name="Grigoriev I.V."/>
            <person name="Martin F.M."/>
            <person name="Hacquard S."/>
        </authorList>
    </citation>
    <scope>NUCLEOTIDE SEQUENCE</scope>
    <source>
        <strain evidence="2">MPI-CAGE-AT-0147</strain>
    </source>
</reference>
<comment type="caution">
    <text evidence="2">The sequence shown here is derived from an EMBL/GenBank/DDBJ whole genome shotgun (WGS) entry which is preliminary data.</text>
</comment>
<dbReference type="Proteomes" id="UP000738349">
    <property type="component" value="Unassembled WGS sequence"/>
</dbReference>
<evidence type="ECO:0008006" key="4">
    <source>
        <dbReference type="Google" id="ProtNLM"/>
    </source>
</evidence>
<accession>A0A9P9JBP6</accession>
<organism evidence="2 3">
    <name type="scientific">Dactylonectria macrodidyma</name>
    <dbReference type="NCBI Taxonomy" id="307937"/>
    <lineage>
        <taxon>Eukaryota</taxon>
        <taxon>Fungi</taxon>
        <taxon>Dikarya</taxon>
        <taxon>Ascomycota</taxon>
        <taxon>Pezizomycotina</taxon>
        <taxon>Sordariomycetes</taxon>
        <taxon>Hypocreomycetidae</taxon>
        <taxon>Hypocreales</taxon>
        <taxon>Nectriaceae</taxon>
        <taxon>Dactylonectria</taxon>
    </lineage>
</organism>